<dbReference type="Gene3D" id="1.10.287.130">
    <property type="match status" value="1"/>
</dbReference>
<dbReference type="PANTHER" id="PTHR43547">
    <property type="entry name" value="TWO-COMPONENT HISTIDINE KINASE"/>
    <property type="match status" value="1"/>
</dbReference>
<evidence type="ECO:0000256" key="7">
    <source>
        <dbReference type="ARBA" id="ARBA00023163"/>
    </source>
</evidence>
<keyword evidence="9" id="KW-0472">Membrane</keyword>
<gene>
    <name evidence="13" type="ORF">FN961_07435</name>
</gene>
<dbReference type="SMART" id="SM00448">
    <property type="entry name" value="REC"/>
    <property type="match status" value="1"/>
</dbReference>
<dbReference type="InterPro" id="IPR015943">
    <property type="entry name" value="WD40/YVTN_repeat-like_dom_sf"/>
</dbReference>
<keyword evidence="14" id="KW-1185">Reference proteome</keyword>
<keyword evidence="9" id="KW-1133">Transmembrane helix</keyword>
<dbReference type="InterPro" id="IPR005467">
    <property type="entry name" value="His_kinase_dom"/>
</dbReference>
<dbReference type="InterPro" id="IPR036097">
    <property type="entry name" value="HisK_dim/P_sf"/>
</dbReference>
<dbReference type="Gene3D" id="3.40.50.2300">
    <property type="match status" value="1"/>
</dbReference>
<evidence type="ECO:0000256" key="4">
    <source>
        <dbReference type="ARBA" id="ARBA00022679"/>
    </source>
</evidence>
<dbReference type="Pfam" id="PF02518">
    <property type="entry name" value="HATPase_c"/>
    <property type="match status" value="1"/>
</dbReference>
<dbReference type="InterPro" id="IPR004358">
    <property type="entry name" value="Sig_transdc_His_kin-like_C"/>
</dbReference>
<dbReference type="SMART" id="SM00342">
    <property type="entry name" value="HTH_ARAC"/>
    <property type="match status" value="1"/>
</dbReference>
<organism evidence="13 14">
    <name type="scientific">Shewanella hanedai</name>
    <name type="common">Alteromonas hanedai</name>
    <dbReference type="NCBI Taxonomy" id="25"/>
    <lineage>
        <taxon>Bacteria</taxon>
        <taxon>Pseudomonadati</taxon>
        <taxon>Pseudomonadota</taxon>
        <taxon>Gammaproteobacteria</taxon>
        <taxon>Alteromonadales</taxon>
        <taxon>Shewanellaceae</taxon>
        <taxon>Shewanella</taxon>
    </lineage>
</organism>
<dbReference type="InterPro" id="IPR001789">
    <property type="entry name" value="Sig_transdc_resp-reg_receiver"/>
</dbReference>
<keyword evidence="9" id="KW-0812">Transmembrane</keyword>
<evidence type="ECO:0000256" key="3">
    <source>
        <dbReference type="ARBA" id="ARBA00022553"/>
    </source>
</evidence>
<evidence type="ECO:0000256" key="1">
    <source>
        <dbReference type="ARBA" id="ARBA00000085"/>
    </source>
</evidence>
<proteinExistence type="predicted"/>
<dbReference type="Pfam" id="PF07494">
    <property type="entry name" value="Reg_prop"/>
    <property type="match status" value="7"/>
</dbReference>
<feature type="transmembrane region" description="Helical" evidence="9">
    <location>
        <begin position="815"/>
        <end position="834"/>
    </location>
</feature>
<dbReference type="SUPFAM" id="SSF55874">
    <property type="entry name" value="ATPase domain of HSP90 chaperone/DNA topoisomerase II/histidine kinase"/>
    <property type="match status" value="1"/>
</dbReference>
<dbReference type="InterPro" id="IPR011047">
    <property type="entry name" value="Quinoprotein_ADH-like_sf"/>
</dbReference>
<evidence type="ECO:0000256" key="2">
    <source>
        <dbReference type="ARBA" id="ARBA00012438"/>
    </source>
</evidence>
<dbReference type="InterPro" id="IPR018060">
    <property type="entry name" value="HTH_AraC"/>
</dbReference>
<dbReference type="InterPro" id="IPR003594">
    <property type="entry name" value="HATPase_dom"/>
</dbReference>
<dbReference type="SMART" id="SM00387">
    <property type="entry name" value="HATPase_c"/>
    <property type="match status" value="1"/>
</dbReference>
<evidence type="ECO:0000256" key="5">
    <source>
        <dbReference type="ARBA" id="ARBA00022777"/>
    </source>
</evidence>
<feature type="domain" description="Histidine kinase" evidence="11">
    <location>
        <begin position="870"/>
        <end position="1085"/>
    </location>
</feature>
<dbReference type="GO" id="GO:0000155">
    <property type="term" value="F:phosphorelay sensor kinase activity"/>
    <property type="evidence" value="ECO:0007669"/>
    <property type="project" value="InterPro"/>
</dbReference>
<name>A0A553JRP4_SHEHA</name>
<evidence type="ECO:0000259" key="12">
    <source>
        <dbReference type="PROSITE" id="PS50110"/>
    </source>
</evidence>
<dbReference type="SUPFAM" id="SSF50998">
    <property type="entry name" value="Quinoprotein alcohol dehydrogenase-like"/>
    <property type="match status" value="1"/>
</dbReference>
<feature type="modified residue" description="4-aspartylphosphate" evidence="8">
    <location>
        <position position="1194"/>
    </location>
</feature>
<dbReference type="GO" id="GO:0005886">
    <property type="term" value="C:plasma membrane"/>
    <property type="evidence" value="ECO:0007669"/>
    <property type="project" value="UniProtKB-ARBA"/>
</dbReference>
<dbReference type="Pfam" id="PF00512">
    <property type="entry name" value="HisKA"/>
    <property type="match status" value="1"/>
</dbReference>
<dbReference type="Gene3D" id="1.10.10.60">
    <property type="entry name" value="Homeodomain-like"/>
    <property type="match status" value="1"/>
</dbReference>
<keyword evidence="3 8" id="KW-0597">Phosphoprotein</keyword>
<dbReference type="EMBL" id="VKGK01000006">
    <property type="protein sequence ID" value="TRY15128.1"/>
    <property type="molecule type" value="Genomic_DNA"/>
</dbReference>
<comment type="caution">
    <text evidence="13">The sequence shown here is derived from an EMBL/GenBank/DDBJ whole genome shotgun (WGS) entry which is preliminary data.</text>
</comment>
<keyword evidence="6" id="KW-0805">Transcription regulation</keyword>
<keyword evidence="4" id="KW-0808">Transferase</keyword>
<dbReference type="GO" id="GO:0043565">
    <property type="term" value="F:sequence-specific DNA binding"/>
    <property type="evidence" value="ECO:0007669"/>
    <property type="project" value="InterPro"/>
</dbReference>
<reference evidence="14" key="1">
    <citation type="submission" date="2019-07" db="EMBL/GenBank/DDBJ databases">
        <title>Shewanella sp. YLB-08 draft genomic sequence.</title>
        <authorList>
            <person name="Yu L."/>
        </authorList>
    </citation>
    <scope>NUCLEOTIDE SEQUENCE [LARGE SCALE GENOMIC DNA]</scope>
    <source>
        <strain evidence="14">JCM 20706</strain>
    </source>
</reference>
<keyword evidence="7" id="KW-0804">Transcription</keyword>
<sequence>MHYKFSIIFFITKLLLSCILTLLPTILLAVESSIHLDNMSKRDGLSDGTINAIVQDHQGFIWIATENGLNRYDGAQVKYFKHDSYDESSISSNKVRSLLKDSNDILWVGTTSGLNKYNPYSETFKHYNFSGNNVLNYVSVNTISEDGLGNIWIGTMDQGVYRIDIKNEKIEHFQNLDNEPTSLLDNTVWKLFKDSYGDLWVGTNKGLQKYVPRLNNFIKFNSSKLDNESMFKGAVNSIVEDSFGSLWLGGSGISKYNYQTGEFEQVFIPKDISENNIYPVYALSIGQEERVWIGTKNGLIVYDFRNQQFNYYKQQISDQNSLISDHINYIFTDIQAITWIGTKSGISKYHNNLQTFNHVRVQPDNLDGLSSNNVMSILEDSRKNLWVGSDKGIDRFDSKNNKLKKLFNINDPVSVRLIFEDSSNNIWVGTWGHGLYHYNSEKDSLISVQFPSHISQTFISKIIESRFGFIWIGTSKGIIKYDKTSSEYTYLKHNLLGQQSLDNYIVSSLLEDRHGMLWIGTNKGLYQYNPISETLKRYIHDAFNKSSLNSNDVHDIAEDYLGTLWVATTVGFNKYLPSIDAFTHGQKTLCLTDNTINAILEDDSNQLWFSSNSGLVQFNPESELYNNYDVYDGLQSNKFYKNSAFRNSKGELFFGGSNGFNRFIPEAINKNDFLPPVVITGFSLFNKSVPIRKNTSLSSASISKEKVEAKNNFMLLHSITQTKILKLSYLQSMFSFEFAALNYFNSNKNQYAYKMEGHDKEWIMTNSKNRIATYTNLDSGEYIFRVKASNNNNLWNDEGTSIRIHISPPWWKSNVIYIVYLLLMLLTIYLFVVFRTRRLTRQSHILELTVAERTQEIENLLSMKEQEFANISHELRTPLTLIIGPITELLRIEQQDEKIKSLKLIKRNGNRLLRLIEQLLNIESFRVKSVTEQGVQSFSFLISSIVDVFSDFAKDNNIELRIINLENVFFSFTQDAFDKVMLNLLSNAIKYTQSGGVITVYSERTIANELMIEVKDSGIGIAEELQGVVFERFTRGQDSINEQVTGSGIGLALVKEIVEMHQGYIDLESKVNQGTTIRVYLPIINEVSREQFDLTNNSSHNNIVNLGLPEQVSLRGLREQTKDGSDLTKYNNLTKRSIKSDDTQTSLLLVEDDPDMRQFLIDTIGKKYQVFIARDGEQGFNIATTEVPDIIISDVMMPVMNGINMVRKLKSQKTTSHIPIIFLTAKGDHKSRMVGLQEQANDYLVKPFNADELLLRVSNLLLIQSQLRHKFIKQLEELKLKKSPFNSPKLSAKQIGIIENNTTQDGTVHNDFAPSELAEHYFMQQVNEYLNDNFQHENINVDSLANALSISERQLRRKFKALIAMTPGDYLRHFRLERAALLLGQGKPAGDVSFLVGYSSHSSFSQSFKQKYGVAPSDFTTR</sequence>
<dbReference type="Gene3D" id="2.60.40.10">
    <property type="entry name" value="Immunoglobulins"/>
    <property type="match status" value="1"/>
</dbReference>
<dbReference type="InterPro" id="IPR011006">
    <property type="entry name" value="CheY-like_superfamily"/>
</dbReference>
<dbReference type="InterPro" id="IPR011123">
    <property type="entry name" value="Y_Y_Y"/>
</dbReference>
<evidence type="ECO:0000259" key="10">
    <source>
        <dbReference type="PROSITE" id="PS01124"/>
    </source>
</evidence>
<accession>A0A553JRP4</accession>
<dbReference type="SUPFAM" id="SSF46689">
    <property type="entry name" value="Homeodomain-like"/>
    <property type="match status" value="2"/>
</dbReference>
<dbReference type="PANTHER" id="PTHR43547:SF2">
    <property type="entry name" value="HYBRID SIGNAL TRANSDUCTION HISTIDINE KINASE C"/>
    <property type="match status" value="1"/>
</dbReference>
<dbReference type="CDD" id="cd00082">
    <property type="entry name" value="HisKA"/>
    <property type="match status" value="1"/>
</dbReference>
<dbReference type="InterPro" id="IPR011110">
    <property type="entry name" value="Reg_prop"/>
</dbReference>
<dbReference type="PROSITE" id="PS50110">
    <property type="entry name" value="RESPONSE_REGULATORY"/>
    <property type="match status" value="1"/>
</dbReference>
<dbReference type="FunFam" id="2.60.40.10:FF:000791">
    <property type="entry name" value="Two-component system sensor histidine kinase/response regulator"/>
    <property type="match status" value="1"/>
</dbReference>
<dbReference type="EC" id="2.7.13.3" evidence="2"/>
<evidence type="ECO:0000256" key="8">
    <source>
        <dbReference type="PROSITE-ProRule" id="PRU00169"/>
    </source>
</evidence>
<dbReference type="OrthoDB" id="9772100at2"/>
<evidence type="ECO:0000313" key="14">
    <source>
        <dbReference type="Proteomes" id="UP000318126"/>
    </source>
</evidence>
<keyword evidence="5" id="KW-0418">Kinase</keyword>
<dbReference type="SUPFAM" id="SSF47384">
    <property type="entry name" value="Homodimeric domain of signal transducing histidine kinase"/>
    <property type="match status" value="1"/>
</dbReference>
<protein>
    <recommendedName>
        <fullName evidence="2">histidine kinase</fullName>
        <ecNumber evidence="2">2.7.13.3</ecNumber>
    </recommendedName>
</protein>
<dbReference type="GO" id="GO:0003700">
    <property type="term" value="F:DNA-binding transcription factor activity"/>
    <property type="evidence" value="ECO:0007669"/>
    <property type="project" value="InterPro"/>
</dbReference>
<dbReference type="Pfam" id="PF07495">
    <property type="entry name" value="Y_Y_Y"/>
    <property type="match status" value="1"/>
</dbReference>
<dbReference type="PRINTS" id="PR00344">
    <property type="entry name" value="BCTRLSENSOR"/>
</dbReference>
<dbReference type="FunFam" id="3.30.565.10:FF:000006">
    <property type="entry name" value="Sensor histidine kinase WalK"/>
    <property type="match status" value="1"/>
</dbReference>
<dbReference type="RefSeq" id="WP_143563915.1">
    <property type="nucleotide sequence ID" value="NZ_BMPL01000005.1"/>
</dbReference>
<dbReference type="Pfam" id="PF12833">
    <property type="entry name" value="HTH_18"/>
    <property type="match status" value="1"/>
</dbReference>
<dbReference type="PROSITE" id="PS01124">
    <property type="entry name" value="HTH_ARAC_FAMILY_2"/>
    <property type="match status" value="1"/>
</dbReference>
<dbReference type="InterPro" id="IPR009057">
    <property type="entry name" value="Homeodomain-like_sf"/>
</dbReference>
<evidence type="ECO:0000313" key="13">
    <source>
        <dbReference type="EMBL" id="TRY15128.1"/>
    </source>
</evidence>
<dbReference type="InterPro" id="IPR003661">
    <property type="entry name" value="HisK_dim/P_dom"/>
</dbReference>
<dbReference type="PROSITE" id="PS50109">
    <property type="entry name" value="HIS_KIN"/>
    <property type="match status" value="1"/>
</dbReference>
<dbReference type="Gene3D" id="3.30.565.10">
    <property type="entry name" value="Histidine kinase-like ATPase, C-terminal domain"/>
    <property type="match status" value="1"/>
</dbReference>
<evidence type="ECO:0000256" key="6">
    <source>
        <dbReference type="ARBA" id="ARBA00023015"/>
    </source>
</evidence>
<evidence type="ECO:0000256" key="9">
    <source>
        <dbReference type="SAM" id="Phobius"/>
    </source>
</evidence>
<dbReference type="SUPFAM" id="SSF52172">
    <property type="entry name" value="CheY-like"/>
    <property type="match status" value="1"/>
</dbReference>
<dbReference type="Pfam" id="PF00072">
    <property type="entry name" value="Response_reg"/>
    <property type="match status" value="1"/>
</dbReference>
<dbReference type="SMART" id="SM00388">
    <property type="entry name" value="HisKA"/>
    <property type="match status" value="1"/>
</dbReference>
<feature type="domain" description="HTH araC/xylS-type" evidence="10">
    <location>
        <begin position="1324"/>
        <end position="1422"/>
    </location>
</feature>
<dbReference type="InterPro" id="IPR036890">
    <property type="entry name" value="HATPase_C_sf"/>
</dbReference>
<evidence type="ECO:0000259" key="11">
    <source>
        <dbReference type="PROSITE" id="PS50109"/>
    </source>
</evidence>
<comment type="catalytic activity">
    <reaction evidence="1">
        <text>ATP + protein L-histidine = ADP + protein N-phospho-L-histidine.</text>
        <dbReference type="EC" id="2.7.13.3"/>
    </reaction>
</comment>
<dbReference type="Proteomes" id="UP000318126">
    <property type="component" value="Unassembled WGS sequence"/>
</dbReference>
<dbReference type="SUPFAM" id="SSF63829">
    <property type="entry name" value="Calcium-dependent phosphotriesterase"/>
    <property type="match status" value="1"/>
</dbReference>
<dbReference type="Gene3D" id="2.130.10.10">
    <property type="entry name" value="YVTN repeat-like/Quinoprotein amine dehydrogenase"/>
    <property type="match status" value="2"/>
</dbReference>
<dbReference type="CDD" id="cd17574">
    <property type="entry name" value="REC_OmpR"/>
    <property type="match status" value="1"/>
</dbReference>
<feature type="domain" description="Response regulatory" evidence="12">
    <location>
        <begin position="1146"/>
        <end position="1261"/>
    </location>
</feature>
<dbReference type="InterPro" id="IPR013783">
    <property type="entry name" value="Ig-like_fold"/>
</dbReference>